<protein>
    <submittedName>
        <fullName evidence="1">Reverse transcriptase</fullName>
    </submittedName>
</protein>
<dbReference type="OrthoDB" id="1742302at2759"/>
<name>A0A5B6WQR3_9ROSI</name>
<keyword evidence="2" id="KW-1185">Reference proteome</keyword>
<proteinExistence type="predicted"/>
<reference evidence="1" key="1">
    <citation type="submission" date="2019-08" db="EMBL/GenBank/DDBJ databases">
        <authorList>
            <person name="Liu F."/>
        </authorList>
    </citation>
    <scope>NUCLEOTIDE SEQUENCE [LARGE SCALE GENOMIC DNA]</scope>
    <source>
        <strain evidence="1">PA1801</strain>
        <tissue evidence="1">Leaf</tissue>
    </source>
</reference>
<accession>A0A5B6WQR3</accession>
<keyword evidence="1" id="KW-0808">Transferase</keyword>
<comment type="caution">
    <text evidence="1">The sequence shown here is derived from an EMBL/GenBank/DDBJ whole genome shotgun (WGS) entry which is preliminary data.</text>
</comment>
<evidence type="ECO:0000313" key="2">
    <source>
        <dbReference type="Proteomes" id="UP000325315"/>
    </source>
</evidence>
<dbReference type="PANTHER" id="PTHR33710:SF62">
    <property type="entry name" value="DUF4283 DOMAIN PROTEIN"/>
    <property type="match status" value="1"/>
</dbReference>
<keyword evidence="1" id="KW-0695">RNA-directed DNA polymerase</keyword>
<dbReference type="AlphaFoldDB" id="A0A5B6WQR3"/>
<dbReference type="PANTHER" id="PTHR33710">
    <property type="entry name" value="BNAC02G09200D PROTEIN"/>
    <property type="match status" value="1"/>
</dbReference>
<keyword evidence="1" id="KW-0548">Nucleotidyltransferase</keyword>
<evidence type="ECO:0000313" key="1">
    <source>
        <dbReference type="EMBL" id="KAA3483544.1"/>
    </source>
</evidence>
<dbReference type="Proteomes" id="UP000325315">
    <property type="component" value="Unassembled WGS sequence"/>
</dbReference>
<organism evidence="1 2">
    <name type="scientific">Gossypium australe</name>
    <dbReference type="NCBI Taxonomy" id="47621"/>
    <lineage>
        <taxon>Eukaryota</taxon>
        <taxon>Viridiplantae</taxon>
        <taxon>Streptophyta</taxon>
        <taxon>Embryophyta</taxon>
        <taxon>Tracheophyta</taxon>
        <taxon>Spermatophyta</taxon>
        <taxon>Magnoliopsida</taxon>
        <taxon>eudicotyledons</taxon>
        <taxon>Gunneridae</taxon>
        <taxon>Pentapetalae</taxon>
        <taxon>rosids</taxon>
        <taxon>malvids</taxon>
        <taxon>Malvales</taxon>
        <taxon>Malvaceae</taxon>
        <taxon>Malvoideae</taxon>
        <taxon>Gossypium</taxon>
    </lineage>
</organism>
<dbReference type="EMBL" id="SMMG02000002">
    <property type="protein sequence ID" value="KAA3483544.1"/>
    <property type="molecule type" value="Genomic_DNA"/>
</dbReference>
<dbReference type="GO" id="GO:0003964">
    <property type="term" value="F:RNA-directed DNA polymerase activity"/>
    <property type="evidence" value="ECO:0007669"/>
    <property type="project" value="UniProtKB-KW"/>
</dbReference>
<gene>
    <name evidence="1" type="ORF">EPI10_005705</name>
</gene>
<sequence length="358" mass="41191">MEAFKETLEECQLVDIGFSGVWFTWEMGNLGVANEKWFKLFPLSILQHLPFSTSDHCPILLNTKKSLSSKRSGKFHFEAWWTMEEDLEKVIWNSWETNEGTLLEKLGKLQICLEEWSRKNRRHKEGLKRNLLKELEVLLEGERNDDTLAKIIDTKIHLNLEIDKDEMYCEQRARQNWLKLGDKNLAYFHICALARRQANTISKLVTGEKTVIEEESEILVEASSFFQNLFKSKGVADSCKVLEGIDRMITLEDNKFLLDHFRKEEIQTALEGMGPTKAPGDFGDFNNTYIVLIPKVPNPTQLVNFRPSSLCTVVYKVVAKAIANQLQNIIDKCINEVQSAFVPGRLITDNVLRNSAYD</sequence>